<gene>
    <name evidence="8" type="ORF">ACO22_02148</name>
</gene>
<feature type="transmembrane region" description="Helical" evidence="7">
    <location>
        <begin position="102"/>
        <end position="124"/>
    </location>
</feature>
<evidence type="ECO:0000256" key="2">
    <source>
        <dbReference type="ARBA" id="ARBA00022692"/>
    </source>
</evidence>
<organism evidence="8 9">
    <name type="scientific">Paracoccidioides brasiliensis</name>
    <dbReference type="NCBI Taxonomy" id="121759"/>
    <lineage>
        <taxon>Eukaryota</taxon>
        <taxon>Fungi</taxon>
        <taxon>Dikarya</taxon>
        <taxon>Ascomycota</taxon>
        <taxon>Pezizomycotina</taxon>
        <taxon>Eurotiomycetes</taxon>
        <taxon>Eurotiomycetidae</taxon>
        <taxon>Onygenales</taxon>
        <taxon>Ajellomycetaceae</taxon>
        <taxon>Paracoccidioides</taxon>
    </lineage>
</organism>
<feature type="transmembrane region" description="Helical" evidence="7">
    <location>
        <begin position="77"/>
        <end position="96"/>
    </location>
</feature>
<evidence type="ECO:0000256" key="3">
    <source>
        <dbReference type="ARBA" id="ARBA00022989"/>
    </source>
</evidence>
<dbReference type="GO" id="GO:0015174">
    <property type="term" value="F:basic amino acid transmembrane transporter activity"/>
    <property type="evidence" value="ECO:0007669"/>
    <property type="project" value="TreeGrafter"/>
</dbReference>
<dbReference type="VEuPathDB" id="FungiDB:PADG_01989"/>
<dbReference type="PANTHER" id="PTHR16201:SF34">
    <property type="entry name" value="LYSOSOMAL AMINO ACID TRANSPORTER 1"/>
    <property type="match status" value="1"/>
</dbReference>
<dbReference type="InterPro" id="IPR051415">
    <property type="entry name" value="LAAT-1"/>
</dbReference>
<comment type="caution">
    <text evidence="8">The sequence shown here is derived from an EMBL/GenBank/DDBJ whole genome shotgun (WGS) entry which is preliminary data.</text>
</comment>
<dbReference type="Gene3D" id="1.20.1280.290">
    <property type="match status" value="2"/>
</dbReference>
<reference evidence="8 9" key="1">
    <citation type="submission" date="2016-06" db="EMBL/GenBank/DDBJ databases">
        <authorList>
            <person name="Kjaerup R.B."/>
            <person name="Dalgaard T.S."/>
            <person name="Juul-Madsen H.R."/>
        </authorList>
    </citation>
    <scope>NUCLEOTIDE SEQUENCE [LARGE SCALE GENOMIC DNA]</scope>
    <source>
        <strain evidence="8 9">Pb300</strain>
    </source>
</reference>
<evidence type="ECO:0000256" key="7">
    <source>
        <dbReference type="SAM" id="Phobius"/>
    </source>
</evidence>
<comment type="catalytic activity">
    <reaction evidence="6">
        <text>L-histidine(out) + L-arginine(in) = L-histidine(in) + L-arginine(out)</text>
        <dbReference type="Rhea" id="RHEA:71063"/>
        <dbReference type="ChEBI" id="CHEBI:32682"/>
        <dbReference type="ChEBI" id="CHEBI:57595"/>
    </reaction>
</comment>
<dbReference type="GO" id="GO:0034488">
    <property type="term" value="P:basic amino acid transmembrane export from vacuole"/>
    <property type="evidence" value="ECO:0007669"/>
    <property type="project" value="TreeGrafter"/>
</dbReference>
<feature type="transmembrane region" description="Helical" evidence="7">
    <location>
        <begin position="342"/>
        <end position="361"/>
    </location>
</feature>
<dbReference type="SMART" id="SM00679">
    <property type="entry name" value="CTNS"/>
    <property type="match status" value="2"/>
</dbReference>
<comment type="similarity">
    <text evidence="5">Belongs to the laat-1 family.</text>
</comment>
<feature type="transmembrane region" description="Helical" evidence="7">
    <location>
        <begin position="263"/>
        <end position="279"/>
    </location>
</feature>
<dbReference type="PANTHER" id="PTHR16201">
    <property type="entry name" value="SEVEN TRANSMEMBRANE PROTEIN 1-RELATED"/>
    <property type="match status" value="1"/>
</dbReference>
<dbReference type="GO" id="GO:0000329">
    <property type="term" value="C:fungal-type vacuole membrane"/>
    <property type="evidence" value="ECO:0007669"/>
    <property type="project" value="TreeGrafter"/>
</dbReference>
<dbReference type="EMBL" id="LZYO01000062">
    <property type="protein sequence ID" value="ODH38835.1"/>
    <property type="molecule type" value="Genomic_DNA"/>
</dbReference>
<dbReference type="InterPro" id="IPR006603">
    <property type="entry name" value="PQ-loop_rpt"/>
</dbReference>
<name>A0A1D2JJH2_PARBR</name>
<keyword evidence="2 7" id="KW-0812">Transmembrane</keyword>
<feature type="transmembrane region" description="Helical" evidence="7">
    <location>
        <begin position="299"/>
        <end position="322"/>
    </location>
</feature>
<proteinExistence type="inferred from homology"/>
<dbReference type="AlphaFoldDB" id="A0A1D2JJH2"/>
<keyword evidence="3 7" id="KW-1133">Transmembrane helix</keyword>
<evidence type="ECO:0000256" key="5">
    <source>
        <dbReference type="ARBA" id="ARBA00038039"/>
    </source>
</evidence>
<evidence type="ECO:0000256" key="1">
    <source>
        <dbReference type="ARBA" id="ARBA00004141"/>
    </source>
</evidence>
<evidence type="ECO:0008006" key="10">
    <source>
        <dbReference type="Google" id="ProtNLM"/>
    </source>
</evidence>
<evidence type="ECO:0000313" key="9">
    <source>
        <dbReference type="Proteomes" id="UP000242814"/>
    </source>
</evidence>
<feature type="transmembrane region" description="Helical" evidence="7">
    <location>
        <begin position="226"/>
        <end position="243"/>
    </location>
</feature>
<evidence type="ECO:0000256" key="6">
    <source>
        <dbReference type="ARBA" id="ARBA00050768"/>
    </source>
</evidence>
<keyword evidence="4 7" id="KW-0472">Membrane</keyword>
<dbReference type="VEuPathDB" id="FungiDB:PABG_03419"/>
<evidence type="ECO:0000313" key="8">
    <source>
        <dbReference type="EMBL" id="ODH38835.1"/>
    </source>
</evidence>
<dbReference type="Pfam" id="PF04193">
    <property type="entry name" value="PQ-loop"/>
    <property type="match status" value="2"/>
</dbReference>
<comment type="subcellular location">
    <subcellularLocation>
        <location evidence="1">Membrane</location>
        <topology evidence="1">Multi-pass membrane protein</topology>
    </subcellularLocation>
</comment>
<protein>
    <recommendedName>
        <fullName evidence="10">PQ loop repeat protein</fullName>
    </recommendedName>
</protein>
<dbReference type="FunFam" id="1.20.1280.290:FF:000009">
    <property type="entry name" value="PQ loop repeat family protein"/>
    <property type="match status" value="1"/>
</dbReference>
<dbReference type="Proteomes" id="UP000242814">
    <property type="component" value="Unassembled WGS sequence"/>
</dbReference>
<feature type="transmembrane region" description="Helical" evidence="7">
    <location>
        <begin position="36"/>
        <end position="57"/>
    </location>
</feature>
<accession>A0A1D2JJH2</accession>
<evidence type="ECO:0000256" key="4">
    <source>
        <dbReference type="ARBA" id="ARBA00023136"/>
    </source>
</evidence>
<sequence>MPPAWVHSLLVGSLPDHCDPSSPLLAALSAQIHTCIPTWLSLISSTLGTLSIVSWLFAQLPQIFKNYQLQSASGLSVFFLVEWCLGDTTNLVGAILLRQAGWQITIAAYYVFVDVILVFQYYWYACFEKWRLRKCGYAETSNLGFSDGYMYNGIISTEGHSIRDLSPRPASALEPKNAASTKGVDIDSPFLNSLSRSDEKQRSSFRTIQRTGGSSSIVTPFASPRTILFISMLFAVLANAFATSQDGHDMPTSMQSQEDARKVAGRIISWSSTVLYLVSRLPQLYKNYRRQSTSGLSPLLFFAAFCGNFFYSTSLLTNPNAWSDLPPYGGGGWAGEDGNDRLEWIGCAVPFFLGAAGVLALDGAMGIQFLMYGEKTEDAAFVLEPAERGRAKWRRVSGWMRGWIPSVSPEQRTLSAETEGLLIVGQDRYGARNAFSALRIFFALLGHLEMTRQPGD</sequence>